<dbReference type="Pfam" id="PF00532">
    <property type="entry name" value="Peripla_BP_1"/>
    <property type="match status" value="1"/>
</dbReference>
<dbReference type="CDD" id="cd01392">
    <property type="entry name" value="HTH_LacI"/>
    <property type="match status" value="1"/>
</dbReference>
<dbReference type="SUPFAM" id="SSF53822">
    <property type="entry name" value="Periplasmic binding protein-like I"/>
    <property type="match status" value="1"/>
</dbReference>
<sequence length="339" mass="38132">MKVSLKNIAEALNLSKATVSWILSGQGEAKGFSEATIKRVKDYAESVNYRPNLLARSLSLGTSNTIGLIIPFLGDTFYAQLASAIELEAARNKYALIVCSSEGDGDKEFELIRTLKAKQVDGIIIAPTKVSKKGIDLLSEETFPYVLVDRYYPNLPSNYVIVNNTQSCYDVVHYLGKKGARKIALLTTDIHLYVMKQRVEGYRKALQDLGLDSDLSLGLFIERQNYQTDIIDKLDCLFQEVPDVDGFFFSTHYLALEAIRYFINHQIDYQHRFHLGCFHETIALDVLAPEMCVTRMPIDKMGVEAVKILLDNIQQGGDFSFRNVVLENEFSPSFSLLGK</sequence>
<name>A0ABT0BW42_9BACT</name>
<dbReference type="Gene3D" id="3.40.50.2300">
    <property type="match status" value="2"/>
</dbReference>
<feature type="domain" description="HTH lacI-type" evidence="4">
    <location>
        <begin position="3"/>
        <end position="60"/>
    </location>
</feature>
<gene>
    <name evidence="5" type="ORF">MUN53_00025</name>
</gene>
<comment type="caution">
    <text evidence="5">The sequence shown here is derived from an EMBL/GenBank/DDBJ whole genome shotgun (WGS) entry which is preliminary data.</text>
</comment>
<dbReference type="RefSeq" id="WP_243322857.1">
    <property type="nucleotide sequence ID" value="NZ_JAKZMM010000001.1"/>
</dbReference>
<dbReference type="InterPro" id="IPR001761">
    <property type="entry name" value="Peripla_BP/Lac1_sug-bd_dom"/>
</dbReference>
<evidence type="ECO:0000313" key="5">
    <source>
        <dbReference type="EMBL" id="MCJ2379019.1"/>
    </source>
</evidence>
<dbReference type="Proteomes" id="UP001165444">
    <property type="component" value="Unassembled WGS sequence"/>
</dbReference>
<accession>A0ABT0BW42</accession>
<dbReference type="PANTHER" id="PTHR30146:SF109">
    <property type="entry name" value="HTH-TYPE TRANSCRIPTIONAL REGULATOR GALS"/>
    <property type="match status" value="1"/>
</dbReference>
<dbReference type="SUPFAM" id="SSF47413">
    <property type="entry name" value="lambda repressor-like DNA-binding domains"/>
    <property type="match status" value="1"/>
</dbReference>
<keyword evidence="1" id="KW-0805">Transcription regulation</keyword>
<dbReference type="SMART" id="SM00354">
    <property type="entry name" value="HTH_LACI"/>
    <property type="match status" value="1"/>
</dbReference>
<reference evidence="5 6" key="1">
    <citation type="submission" date="2022-03" db="EMBL/GenBank/DDBJ databases">
        <title>Parabacteroides sp. nov. isolated from swine feces.</title>
        <authorList>
            <person name="Bak J.E."/>
        </authorList>
    </citation>
    <scope>NUCLEOTIDE SEQUENCE [LARGE SCALE GENOMIC DNA]</scope>
    <source>
        <strain evidence="5 6">AGMB00274</strain>
    </source>
</reference>
<evidence type="ECO:0000259" key="4">
    <source>
        <dbReference type="PROSITE" id="PS50932"/>
    </source>
</evidence>
<keyword evidence="3" id="KW-0804">Transcription</keyword>
<dbReference type="InterPro" id="IPR010982">
    <property type="entry name" value="Lambda_DNA-bd_dom_sf"/>
</dbReference>
<protein>
    <submittedName>
        <fullName evidence="5">Substrate-binding domain-containing protein</fullName>
    </submittedName>
</protein>
<keyword evidence="6" id="KW-1185">Reference proteome</keyword>
<dbReference type="EMBL" id="JAKZMM010000001">
    <property type="protein sequence ID" value="MCJ2379019.1"/>
    <property type="molecule type" value="Genomic_DNA"/>
</dbReference>
<keyword evidence="2" id="KW-0238">DNA-binding</keyword>
<proteinExistence type="predicted"/>
<dbReference type="PANTHER" id="PTHR30146">
    <property type="entry name" value="LACI-RELATED TRANSCRIPTIONAL REPRESSOR"/>
    <property type="match status" value="1"/>
</dbReference>
<evidence type="ECO:0000256" key="3">
    <source>
        <dbReference type="ARBA" id="ARBA00023163"/>
    </source>
</evidence>
<organism evidence="5 6">
    <name type="scientific">Parabacteroides faecalis</name>
    <dbReference type="NCBI Taxonomy" id="2924040"/>
    <lineage>
        <taxon>Bacteria</taxon>
        <taxon>Pseudomonadati</taxon>
        <taxon>Bacteroidota</taxon>
        <taxon>Bacteroidia</taxon>
        <taxon>Bacteroidales</taxon>
        <taxon>Tannerellaceae</taxon>
        <taxon>Parabacteroides</taxon>
    </lineage>
</organism>
<dbReference type="InterPro" id="IPR000843">
    <property type="entry name" value="HTH_LacI"/>
</dbReference>
<evidence type="ECO:0000256" key="2">
    <source>
        <dbReference type="ARBA" id="ARBA00023125"/>
    </source>
</evidence>
<dbReference type="InterPro" id="IPR028082">
    <property type="entry name" value="Peripla_BP_I"/>
</dbReference>
<evidence type="ECO:0000313" key="6">
    <source>
        <dbReference type="Proteomes" id="UP001165444"/>
    </source>
</evidence>
<dbReference type="Pfam" id="PF00356">
    <property type="entry name" value="LacI"/>
    <property type="match status" value="1"/>
</dbReference>
<dbReference type="Gene3D" id="1.10.260.40">
    <property type="entry name" value="lambda repressor-like DNA-binding domains"/>
    <property type="match status" value="1"/>
</dbReference>
<dbReference type="PROSITE" id="PS50932">
    <property type="entry name" value="HTH_LACI_2"/>
    <property type="match status" value="1"/>
</dbReference>
<evidence type="ECO:0000256" key="1">
    <source>
        <dbReference type="ARBA" id="ARBA00023015"/>
    </source>
</evidence>